<dbReference type="SUPFAM" id="SSF51735">
    <property type="entry name" value="NAD(P)-binding Rossmann-fold domains"/>
    <property type="match status" value="1"/>
</dbReference>
<evidence type="ECO:0000256" key="3">
    <source>
        <dbReference type="ARBA" id="ARBA00022801"/>
    </source>
</evidence>
<dbReference type="Pfam" id="PF05221">
    <property type="entry name" value="AdoHcyase"/>
    <property type="match status" value="1"/>
</dbReference>
<feature type="binding site" evidence="5">
    <location>
        <position position="237"/>
    </location>
    <ligand>
        <name>NAD(+)</name>
        <dbReference type="ChEBI" id="CHEBI:57540"/>
    </ligand>
</feature>
<feature type="binding site" evidence="5 7">
    <location>
        <position position="289"/>
    </location>
    <ligand>
        <name>NAD(+)</name>
        <dbReference type="ChEBI" id="CHEBI:57540"/>
    </ligand>
</feature>
<dbReference type="RefSeq" id="WP_123228348.1">
    <property type="nucleotide sequence ID" value="NZ_RJSE01000007.1"/>
</dbReference>
<dbReference type="Proteomes" id="UP000267128">
    <property type="component" value="Unassembled WGS sequence"/>
</dbReference>
<protein>
    <recommendedName>
        <fullName evidence="5">Adenosylhomocysteinase</fullName>
        <ecNumber evidence="5">3.13.2.1</ecNumber>
    </recommendedName>
    <alternativeName>
        <fullName evidence="5">S-adenosyl-L-homocysteine hydrolase</fullName>
        <shortName evidence="5">AdoHcyase</shortName>
    </alternativeName>
</protein>
<feature type="binding site" evidence="5 6">
    <location>
        <position position="232"/>
    </location>
    <ligand>
        <name>substrate</name>
    </ligand>
</feature>
<organism evidence="11 12">
    <name type="scientific">Nocardioides marmoriginsengisoli</name>
    <dbReference type="NCBI Taxonomy" id="661483"/>
    <lineage>
        <taxon>Bacteria</taxon>
        <taxon>Bacillati</taxon>
        <taxon>Actinomycetota</taxon>
        <taxon>Actinomycetes</taxon>
        <taxon>Propionibacteriales</taxon>
        <taxon>Nocardioidaceae</taxon>
        <taxon>Nocardioides</taxon>
    </lineage>
</organism>
<dbReference type="PANTHER" id="PTHR23420:SF0">
    <property type="entry name" value="ADENOSYLHOMOCYSTEINASE"/>
    <property type="match status" value="1"/>
</dbReference>
<comment type="caution">
    <text evidence="11">The sequence shown here is derived from an EMBL/GenBank/DDBJ whole genome shotgun (WGS) entry which is preliminary data.</text>
</comment>
<dbReference type="SMART" id="SM00996">
    <property type="entry name" value="AdoHcyase"/>
    <property type="match status" value="1"/>
</dbReference>
<feature type="binding site" evidence="5 7">
    <location>
        <begin position="203"/>
        <end position="205"/>
    </location>
    <ligand>
        <name>NAD(+)</name>
        <dbReference type="ChEBI" id="CHEBI:57540"/>
    </ligand>
</feature>
<comment type="function">
    <text evidence="5">May play a key role in the regulation of the intracellular concentration of adenosylhomocysteine.</text>
</comment>
<dbReference type="InterPro" id="IPR020082">
    <property type="entry name" value="S-Ado-L-homoCys_hydrolase_CS"/>
</dbReference>
<feature type="binding site" evidence="5">
    <location>
        <position position="324"/>
    </location>
    <ligand>
        <name>NAD(+)</name>
        <dbReference type="ChEBI" id="CHEBI:57540"/>
    </ligand>
</feature>
<comment type="catalytic activity">
    <reaction evidence="5 8">
        <text>S-adenosyl-L-homocysteine + H2O = L-homocysteine + adenosine</text>
        <dbReference type="Rhea" id="RHEA:21708"/>
        <dbReference type="ChEBI" id="CHEBI:15377"/>
        <dbReference type="ChEBI" id="CHEBI:16335"/>
        <dbReference type="ChEBI" id="CHEBI:57856"/>
        <dbReference type="ChEBI" id="CHEBI:58199"/>
        <dbReference type="EC" id="3.13.2.1"/>
    </reaction>
</comment>
<evidence type="ECO:0000256" key="2">
    <source>
        <dbReference type="ARBA" id="ARBA00022563"/>
    </source>
</evidence>
<dbReference type="GO" id="GO:0033353">
    <property type="term" value="P:S-adenosylmethionine cycle"/>
    <property type="evidence" value="ECO:0007669"/>
    <property type="project" value="TreeGrafter"/>
</dbReference>
<feature type="binding site" evidence="5">
    <location>
        <begin position="266"/>
        <end position="271"/>
    </location>
    <ligand>
        <name>NAD(+)</name>
        <dbReference type="ChEBI" id="CHEBI:57540"/>
    </ligand>
</feature>
<comment type="subcellular location">
    <subcellularLocation>
        <location evidence="5">Cytoplasm</location>
    </subcellularLocation>
</comment>
<evidence type="ECO:0000256" key="8">
    <source>
        <dbReference type="RuleBase" id="RU000548"/>
    </source>
</evidence>
<dbReference type="HAMAP" id="MF_00563">
    <property type="entry name" value="AdoHcyase"/>
    <property type="match status" value="1"/>
</dbReference>
<dbReference type="NCBIfam" id="TIGR00936">
    <property type="entry name" value="ahcY"/>
    <property type="match status" value="1"/>
</dbReference>
<dbReference type="NCBIfam" id="NF004005">
    <property type="entry name" value="PRK05476.2-3"/>
    <property type="match status" value="1"/>
</dbReference>
<reference evidence="11 12" key="1">
    <citation type="submission" date="2018-11" db="EMBL/GenBank/DDBJ databases">
        <authorList>
            <person name="Li F."/>
        </authorList>
    </citation>
    <scope>NUCLEOTIDE SEQUENCE [LARGE SCALE GENOMIC DNA]</scope>
    <source>
        <strain evidence="11 12">Gsoil 097</strain>
    </source>
</reference>
<comment type="cofactor">
    <cofactor evidence="5 7 8">
        <name>NAD(+)</name>
        <dbReference type="ChEBI" id="CHEBI:57540"/>
    </cofactor>
    <text evidence="5 7 8">Binds 1 NAD(+) per subunit.</text>
</comment>
<evidence type="ECO:0000256" key="1">
    <source>
        <dbReference type="ARBA" id="ARBA00007122"/>
    </source>
</evidence>
<proteinExistence type="inferred from homology"/>
<dbReference type="AlphaFoldDB" id="A0A3N0CJ67"/>
<dbReference type="SUPFAM" id="SSF52283">
    <property type="entry name" value="Formate/glycerate dehydrogenase catalytic domain-like"/>
    <property type="match status" value="1"/>
</dbReference>
<dbReference type="GO" id="GO:0071269">
    <property type="term" value="P:L-homocysteine biosynthetic process"/>
    <property type="evidence" value="ECO:0007669"/>
    <property type="project" value="UniProtKB-UniRule"/>
</dbReference>
<evidence type="ECO:0000256" key="4">
    <source>
        <dbReference type="ARBA" id="ARBA00023027"/>
    </source>
</evidence>
<dbReference type="InterPro" id="IPR036291">
    <property type="entry name" value="NAD(P)-bd_dom_sf"/>
</dbReference>
<feature type="binding site" evidence="5 6">
    <location>
        <position position="236"/>
    </location>
    <ligand>
        <name>substrate</name>
    </ligand>
</feature>
<keyword evidence="12" id="KW-1185">Reference proteome</keyword>
<evidence type="ECO:0000259" key="10">
    <source>
        <dbReference type="SMART" id="SM00997"/>
    </source>
</evidence>
<dbReference type="PANTHER" id="PTHR23420">
    <property type="entry name" value="ADENOSYLHOMOCYSTEINASE"/>
    <property type="match status" value="1"/>
</dbReference>
<feature type="domain" description="S-adenosyl-L-homocysteine hydrolase NAD binding" evidence="10">
    <location>
        <begin position="237"/>
        <end position="399"/>
    </location>
</feature>
<dbReference type="OrthoDB" id="9802717at2"/>
<feature type="binding site" evidence="5 6">
    <location>
        <position position="140"/>
    </location>
    <ligand>
        <name>substrate</name>
    </ligand>
</feature>
<dbReference type="PROSITE" id="PS00739">
    <property type="entry name" value="ADOHCYASE_2"/>
    <property type="match status" value="1"/>
</dbReference>
<dbReference type="Pfam" id="PF00670">
    <property type="entry name" value="AdoHcyase_NAD"/>
    <property type="match status" value="1"/>
</dbReference>
<dbReference type="InterPro" id="IPR042172">
    <property type="entry name" value="Adenosylhomocyst_ase-like_sf"/>
</dbReference>
<dbReference type="GO" id="GO:0004013">
    <property type="term" value="F:adenosylhomocysteinase activity"/>
    <property type="evidence" value="ECO:0007669"/>
    <property type="project" value="UniProtKB-UniRule"/>
</dbReference>
<evidence type="ECO:0000256" key="5">
    <source>
        <dbReference type="HAMAP-Rule" id="MF_00563"/>
    </source>
</evidence>
<dbReference type="EC" id="3.13.2.1" evidence="5"/>
<dbReference type="CDD" id="cd00401">
    <property type="entry name" value="SAHH"/>
    <property type="match status" value="1"/>
</dbReference>
<evidence type="ECO:0000313" key="11">
    <source>
        <dbReference type="EMBL" id="RNL63056.1"/>
    </source>
</evidence>
<keyword evidence="4 5" id="KW-0520">NAD</keyword>
<comment type="pathway">
    <text evidence="5 8">Amino-acid biosynthesis; L-homocysteine biosynthesis; L-homocysteine from S-adenosyl-L-homocysteine: step 1/1.</text>
</comment>
<dbReference type="InterPro" id="IPR015878">
    <property type="entry name" value="Ado_hCys_hydrolase_NAD-bd"/>
</dbReference>
<dbReference type="SMART" id="SM00997">
    <property type="entry name" value="AdoHcyase_NAD"/>
    <property type="match status" value="1"/>
</dbReference>
<comment type="similarity">
    <text evidence="1 5 9">Belongs to the adenosylhomocysteinase family.</text>
</comment>
<evidence type="ECO:0000256" key="9">
    <source>
        <dbReference type="RuleBase" id="RU004166"/>
    </source>
</evidence>
<dbReference type="Gene3D" id="3.40.50.720">
    <property type="entry name" value="NAD(P)-binding Rossmann-like Domain"/>
    <property type="match status" value="1"/>
</dbReference>
<dbReference type="GO" id="GO:0005829">
    <property type="term" value="C:cytosol"/>
    <property type="evidence" value="ECO:0007669"/>
    <property type="project" value="TreeGrafter"/>
</dbReference>
<evidence type="ECO:0000256" key="7">
    <source>
        <dbReference type="PIRSR" id="PIRSR001109-2"/>
    </source>
</evidence>
<dbReference type="UniPathway" id="UPA00314">
    <property type="reaction ID" value="UER00076"/>
</dbReference>
<dbReference type="PIRSF" id="PIRSF001109">
    <property type="entry name" value="Ad_hcy_hydrolase"/>
    <property type="match status" value="1"/>
</dbReference>
<evidence type="ECO:0000256" key="6">
    <source>
        <dbReference type="PIRSR" id="PIRSR001109-1"/>
    </source>
</evidence>
<feature type="binding site" evidence="5 6">
    <location>
        <position position="202"/>
    </location>
    <ligand>
        <name>substrate</name>
    </ligand>
</feature>
<dbReference type="FunFam" id="3.40.50.720:FF:000004">
    <property type="entry name" value="Adenosylhomocysteinase"/>
    <property type="match status" value="1"/>
</dbReference>
<dbReference type="InterPro" id="IPR000043">
    <property type="entry name" value="Adenosylhomocysteinase-like"/>
</dbReference>
<sequence>MDYKVADLSLAAFGRKELTLAEHEMPGLMEMRRRYGASKPLAGARIAGSLHMTIQTGVLIETLVALGADVRWATCNIFSTQDHAAAAVVVGDGTAENPTGTPVFAWKGETLAEYWDEAEKVFRFKDADGNAIGPNMILDDGGDITLLVHQGTEFEKAGAVPSQDSTDNEEYKEVLRVLARSVANDPTYWTNIGAGIKGVTEETTTGVLRLYDRFKEGSLLFPAINVNDSVTKSKFDNKYGCRHSLIDGINRGTDVMIAGKTAVICGYGDVGKGSAESLRGQGARVIVTEIDPICALQAAMDGYEVKRLESVVDFADIFITTTGNFDIIRVEHFERMKHQAIVGNIGHFDNEIDMAGLAKIEGIVKDEIKPQVHQWIFPDGKKVIVLSEGRLLNLGNATGHPSFVMSNSFTNQVLAQIELFTKLEEYPIGVYVLPKHLDEEVARLHLDAIGVELTVLNQAQADYLGVPVEGPFKSDLYRY</sequence>
<dbReference type="Gene3D" id="3.40.50.1480">
    <property type="entry name" value="Adenosylhomocysteinase-like"/>
    <property type="match status" value="1"/>
</dbReference>
<feature type="binding site" evidence="5 7">
    <location>
        <begin position="345"/>
        <end position="347"/>
    </location>
    <ligand>
        <name>NAD(+)</name>
        <dbReference type="ChEBI" id="CHEBI:57540"/>
    </ligand>
</feature>
<dbReference type="EMBL" id="RJSE01000007">
    <property type="protein sequence ID" value="RNL63056.1"/>
    <property type="molecule type" value="Genomic_DNA"/>
</dbReference>
<accession>A0A3N0CJ67</accession>
<gene>
    <name evidence="5" type="primary">ahcY</name>
    <name evidence="11" type="ORF">EFK50_15185</name>
</gene>
<evidence type="ECO:0000313" key="12">
    <source>
        <dbReference type="Proteomes" id="UP000267128"/>
    </source>
</evidence>
<feature type="binding site" evidence="7">
    <location>
        <position position="400"/>
    </location>
    <ligand>
        <name>NAD(+)</name>
        <dbReference type="ChEBI" id="CHEBI:57540"/>
    </ligand>
</feature>
<feature type="binding site" evidence="7">
    <location>
        <begin position="268"/>
        <end position="273"/>
    </location>
    <ligand>
        <name>NAD(+)</name>
        <dbReference type="ChEBI" id="CHEBI:57540"/>
    </ligand>
</feature>
<feature type="binding site" evidence="5 7">
    <location>
        <position position="393"/>
    </location>
    <ligand>
        <name>NAD(+)</name>
        <dbReference type="ChEBI" id="CHEBI:57540"/>
    </ligand>
</feature>
<name>A0A3N0CJ67_9ACTN</name>
<feature type="binding site" evidence="5 6">
    <location>
        <position position="53"/>
    </location>
    <ligand>
        <name>substrate</name>
    </ligand>
</feature>
<keyword evidence="3 5" id="KW-0378">Hydrolase</keyword>
<dbReference type="GO" id="GO:0006730">
    <property type="term" value="P:one-carbon metabolic process"/>
    <property type="evidence" value="ECO:0007669"/>
    <property type="project" value="UniProtKB-UniRule"/>
</dbReference>
<keyword evidence="2 5" id="KW-0554">One-carbon metabolism</keyword>
<keyword evidence="5" id="KW-0963">Cytoplasm</keyword>